<evidence type="ECO:0000256" key="1">
    <source>
        <dbReference type="ARBA" id="ARBA00002620"/>
    </source>
</evidence>
<evidence type="ECO:0000256" key="4">
    <source>
        <dbReference type="ARBA" id="ARBA00004555"/>
    </source>
</evidence>
<dbReference type="Pfam" id="PF07406">
    <property type="entry name" value="NICE-3"/>
    <property type="match status" value="1"/>
</dbReference>
<dbReference type="HOGENOM" id="CLU_068266_2_0_1"/>
<dbReference type="GO" id="GO:0005739">
    <property type="term" value="C:mitochondrion"/>
    <property type="evidence" value="ECO:0007669"/>
    <property type="project" value="UniProtKB-SubCell"/>
</dbReference>
<dbReference type="EMBL" id="AMQN01014753">
    <property type="status" value="NOT_ANNOTATED_CDS"/>
    <property type="molecule type" value="Genomic_DNA"/>
</dbReference>
<dbReference type="FunCoup" id="R7T879">
    <property type="interactions" value="112"/>
</dbReference>
<feature type="compositionally biased region" description="Polar residues" evidence="10">
    <location>
        <begin position="227"/>
        <end position="242"/>
    </location>
</feature>
<dbReference type="GO" id="GO:0016020">
    <property type="term" value="C:membrane"/>
    <property type="evidence" value="ECO:0007669"/>
    <property type="project" value="UniProtKB-SubCell"/>
</dbReference>
<dbReference type="STRING" id="283909.R7T879"/>
<evidence type="ECO:0000313" key="13">
    <source>
        <dbReference type="Proteomes" id="UP000014760"/>
    </source>
</evidence>
<dbReference type="AlphaFoldDB" id="R7T879"/>
<evidence type="ECO:0000256" key="3">
    <source>
        <dbReference type="ARBA" id="ARBA00004173"/>
    </source>
</evidence>
<keyword evidence="6" id="KW-1133">Transmembrane helix</keyword>
<evidence type="ECO:0000256" key="9">
    <source>
        <dbReference type="ARBA" id="ARBA00023136"/>
    </source>
</evidence>
<evidence type="ECO:0000313" key="11">
    <source>
        <dbReference type="EMBL" id="ELT89653.1"/>
    </source>
</evidence>
<evidence type="ECO:0000256" key="7">
    <source>
        <dbReference type="ARBA" id="ARBA00023034"/>
    </source>
</evidence>
<reference evidence="13" key="1">
    <citation type="submission" date="2012-12" db="EMBL/GenBank/DDBJ databases">
        <authorList>
            <person name="Hellsten U."/>
            <person name="Grimwood J."/>
            <person name="Chapman J.A."/>
            <person name="Shapiro H."/>
            <person name="Aerts A."/>
            <person name="Otillar R.P."/>
            <person name="Terry A.Y."/>
            <person name="Boore J.L."/>
            <person name="Simakov O."/>
            <person name="Marletaz F."/>
            <person name="Cho S.-J."/>
            <person name="Edsinger-Gonzales E."/>
            <person name="Havlak P."/>
            <person name="Kuo D.-H."/>
            <person name="Larsson T."/>
            <person name="Lv J."/>
            <person name="Arendt D."/>
            <person name="Savage R."/>
            <person name="Osoegawa K."/>
            <person name="de Jong P."/>
            <person name="Lindberg D.R."/>
            <person name="Seaver E.C."/>
            <person name="Weisblat D.A."/>
            <person name="Putnam N.H."/>
            <person name="Grigoriev I.V."/>
            <person name="Rokhsar D.S."/>
        </authorList>
    </citation>
    <scope>NUCLEOTIDE SEQUENCE</scope>
    <source>
        <strain evidence="13">I ESC-2004</strain>
    </source>
</reference>
<evidence type="ECO:0000256" key="2">
    <source>
        <dbReference type="ARBA" id="ARBA00004167"/>
    </source>
</evidence>
<reference evidence="11 13" key="2">
    <citation type="journal article" date="2013" name="Nature">
        <title>Insights into bilaterian evolution from three spiralian genomes.</title>
        <authorList>
            <person name="Simakov O."/>
            <person name="Marletaz F."/>
            <person name="Cho S.J."/>
            <person name="Edsinger-Gonzales E."/>
            <person name="Havlak P."/>
            <person name="Hellsten U."/>
            <person name="Kuo D.H."/>
            <person name="Larsson T."/>
            <person name="Lv J."/>
            <person name="Arendt D."/>
            <person name="Savage R."/>
            <person name="Osoegawa K."/>
            <person name="de Jong P."/>
            <person name="Grimwood J."/>
            <person name="Chapman J.A."/>
            <person name="Shapiro H."/>
            <person name="Aerts A."/>
            <person name="Otillar R.P."/>
            <person name="Terry A.Y."/>
            <person name="Boore J.L."/>
            <person name="Grigoriev I.V."/>
            <person name="Lindberg D.R."/>
            <person name="Seaver E.C."/>
            <person name="Weisblat D.A."/>
            <person name="Putnam N.H."/>
            <person name="Rokhsar D.S."/>
        </authorList>
    </citation>
    <scope>NUCLEOTIDE SEQUENCE</scope>
    <source>
        <strain evidence="11 13">I ESC-2004</strain>
    </source>
</reference>
<dbReference type="OrthoDB" id="5960253at2759"/>
<keyword evidence="13" id="KW-1185">Reference proteome</keyword>
<evidence type="ECO:0000256" key="10">
    <source>
        <dbReference type="SAM" id="MobiDB-lite"/>
    </source>
</evidence>
<reference evidence="12" key="3">
    <citation type="submission" date="2015-06" db="UniProtKB">
        <authorList>
            <consortium name="EnsemblMetazoa"/>
        </authorList>
    </citation>
    <scope>IDENTIFICATION</scope>
</reference>
<gene>
    <name evidence="11" type="ORF">CAPTEDRAFT_188509</name>
</gene>
<proteinExistence type="predicted"/>
<accession>R7T879</accession>
<dbReference type="Proteomes" id="UP000014760">
    <property type="component" value="Unassembled WGS sequence"/>
</dbReference>
<dbReference type="PANTHER" id="PTHR21425:SF2">
    <property type="entry name" value="PROTEIN C1ORF43"/>
    <property type="match status" value="1"/>
</dbReference>
<feature type="compositionally biased region" description="Low complexity" evidence="10">
    <location>
        <begin position="243"/>
        <end position="262"/>
    </location>
</feature>
<dbReference type="InterPro" id="IPR010876">
    <property type="entry name" value="C1orf43"/>
</dbReference>
<feature type="region of interest" description="Disordered" evidence="10">
    <location>
        <begin position="167"/>
        <end position="197"/>
    </location>
</feature>
<dbReference type="GO" id="GO:0005794">
    <property type="term" value="C:Golgi apparatus"/>
    <property type="evidence" value="ECO:0007669"/>
    <property type="project" value="UniProtKB-SubCell"/>
</dbReference>
<evidence type="ECO:0000256" key="5">
    <source>
        <dbReference type="ARBA" id="ARBA00022692"/>
    </source>
</evidence>
<keyword evidence="9" id="KW-0472">Membrane</keyword>
<feature type="region of interest" description="Disordered" evidence="10">
    <location>
        <begin position="219"/>
        <end position="286"/>
    </location>
</feature>
<keyword evidence="7" id="KW-0333">Golgi apparatus</keyword>
<name>R7T879_CAPTE</name>
<dbReference type="OMA" id="AEFIKYQ"/>
<evidence type="ECO:0000313" key="12">
    <source>
        <dbReference type="EnsemblMetazoa" id="CapteP188509"/>
    </source>
</evidence>
<keyword evidence="5" id="KW-0812">Transmembrane</keyword>
<evidence type="ECO:0000256" key="6">
    <source>
        <dbReference type="ARBA" id="ARBA00022989"/>
    </source>
</evidence>
<comment type="function">
    <text evidence="1">General regulator of phagocytosis. Required to uptake Gram negative bacterium by macrophages.</text>
</comment>
<dbReference type="EnsemblMetazoa" id="CapteT188509">
    <property type="protein sequence ID" value="CapteP188509"/>
    <property type="gene ID" value="CapteG188509"/>
</dbReference>
<keyword evidence="8" id="KW-0496">Mitochondrion</keyword>
<comment type="subcellular location">
    <subcellularLocation>
        <location evidence="4">Golgi apparatus</location>
    </subcellularLocation>
    <subcellularLocation>
        <location evidence="2">Membrane</location>
        <topology evidence="2">Single-pass membrane protein</topology>
    </subcellularLocation>
    <subcellularLocation>
        <location evidence="3">Mitochondrion</location>
    </subcellularLocation>
</comment>
<dbReference type="EMBL" id="KB311239">
    <property type="protein sequence ID" value="ELT89653.1"/>
    <property type="molecule type" value="Genomic_DNA"/>
</dbReference>
<dbReference type="PANTHER" id="PTHR21425">
    <property type="entry name" value="NICE-3"/>
    <property type="match status" value="1"/>
</dbReference>
<evidence type="ECO:0000256" key="8">
    <source>
        <dbReference type="ARBA" id="ARBA00023128"/>
    </source>
</evidence>
<sequence length="286" mass="32103">MVFVIVFIFAKRQITRFTLKASRAPHATIGADAPKTLRQEIERRLKRVADIQFEPRLLSNHVEHSLSAGFNGEPCNLVYRVKAVDALQELDVALKEYSANIRRPHRRPSLRPFLLELRQSGPLTGIKIDVIEKFSDAYDHARHDPVDFEEHHYVEYMNLLQQLTNHIGNRKNPSEKNSSDPVEMGATPGNPDKMNPLENEDATLIETAEDAMQQEVTYRPRLRRTGAVNQSTENVEMTTNRHSGGSSSLDSEARSESATSSAHDSTETETSLAGSMKLTRVGESVV</sequence>
<protein>
    <submittedName>
        <fullName evidence="11 12">Uncharacterized protein</fullName>
    </submittedName>
</protein>
<organism evidence="11">
    <name type="scientific">Capitella teleta</name>
    <name type="common">Polychaete worm</name>
    <dbReference type="NCBI Taxonomy" id="283909"/>
    <lineage>
        <taxon>Eukaryota</taxon>
        <taxon>Metazoa</taxon>
        <taxon>Spiralia</taxon>
        <taxon>Lophotrochozoa</taxon>
        <taxon>Annelida</taxon>
        <taxon>Polychaeta</taxon>
        <taxon>Sedentaria</taxon>
        <taxon>Scolecida</taxon>
        <taxon>Capitellidae</taxon>
        <taxon>Capitella</taxon>
    </lineage>
</organism>